<name>A0A251TN23_HELAN</name>
<dbReference type="EMBL" id="CM007899">
    <property type="protein sequence ID" value="OTG12538.1"/>
    <property type="molecule type" value="Genomic_DNA"/>
</dbReference>
<dbReference type="EMBL" id="MNCJ02000319">
    <property type="protein sequence ID" value="KAF5808569.1"/>
    <property type="molecule type" value="Genomic_DNA"/>
</dbReference>
<dbReference type="Proteomes" id="UP000215914">
    <property type="component" value="Chromosome 10"/>
</dbReference>
<reference evidence="8" key="2">
    <citation type="submission" date="2017-02" db="EMBL/GenBank/DDBJ databases">
        <title>Sunflower complete genome.</title>
        <authorList>
            <person name="Langlade N."/>
            <person name="Munos S."/>
        </authorList>
    </citation>
    <scope>NUCLEOTIDE SEQUENCE [LARGE SCALE GENOMIC DNA]</scope>
    <source>
        <tissue evidence="8">Leaves</tissue>
    </source>
</reference>
<keyword evidence="3" id="KW-0295">Fungicide</keyword>
<accession>A0A251TN23</accession>
<organism evidence="8 9">
    <name type="scientific">Helianthus annuus</name>
    <name type="common">Common sunflower</name>
    <dbReference type="NCBI Taxonomy" id="4232"/>
    <lineage>
        <taxon>Eukaryota</taxon>
        <taxon>Viridiplantae</taxon>
        <taxon>Streptophyta</taxon>
        <taxon>Embryophyta</taxon>
        <taxon>Tracheophyta</taxon>
        <taxon>Spermatophyta</taxon>
        <taxon>Magnoliopsida</taxon>
        <taxon>eudicotyledons</taxon>
        <taxon>Gunneridae</taxon>
        <taxon>Pentapetalae</taxon>
        <taxon>asterids</taxon>
        <taxon>campanulids</taxon>
        <taxon>Asterales</taxon>
        <taxon>Asteraceae</taxon>
        <taxon>Asteroideae</taxon>
        <taxon>Heliantheae alliance</taxon>
        <taxon>Heliantheae</taxon>
        <taxon>Helianthus</taxon>
    </lineage>
</organism>
<dbReference type="InterPro" id="IPR010851">
    <property type="entry name" value="DEFL"/>
</dbReference>
<protein>
    <submittedName>
        <fullName evidence="8">Putative S locus-related glycoprotein 1 binding pollen coat protein</fullName>
    </submittedName>
</protein>
<keyword evidence="8" id="KW-0946">Virion</keyword>
<dbReference type="InParanoid" id="A0A251TN23"/>
<evidence type="ECO:0000256" key="1">
    <source>
        <dbReference type="ARBA" id="ARBA00006722"/>
    </source>
</evidence>
<evidence type="ECO:0000256" key="4">
    <source>
        <dbReference type="ARBA" id="ARBA00022821"/>
    </source>
</evidence>
<feature type="chain" id="PRO_5012513096" evidence="6">
    <location>
        <begin position="20"/>
        <end position="80"/>
    </location>
</feature>
<evidence type="ECO:0000313" key="7">
    <source>
        <dbReference type="EMBL" id="KAF5808569.1"/>
    </source>
</evidence>
<keyword evidence="9" id="KW-1185">Reference proteome</keyword>
<dbReference type="GO" id="GO:0050832">
    <property type="term" value="P:defense response to fungus"/>
    <property type="evidence" value="ECO:0007669"/>
    <property type="project" value="UniProtKB-KW"/>
</dbReference>
<dbReference type="AlphaFoldDB" id="A0A251TN23"/>
<keyword evidence="6" id="KW-0732">Signal</keyword>
<sequence length="80" mass="8998">MSFMKLYLAFLLTLTIVGTKMVIGELKDKDGVCYDEWLYAQCDGTICANDCKQKKGSDAHGRCLPFNDCLCEYPCNDKNS</sequence>
<comment type="similarity">
    <text evidence="1">Belongs to the DEFL family.</text>
</comment>
<dbReference type="Pfam" id="PF07333">
    <property type="entry name" value="SLR1-BP"/>
    <property type="match status" value="1"/>
</dbReference>
<keyword evidence="2" id="KW-0929">Antimicrobial</keyword>
<dbReference type="GO" id="GO:0031640">
    <property type="term" value="P:killing of cells of another organism"/>
    <property type="evidence" value="ECO:0007669"/>
    <property type="project" value="UniProtKB-KW"/>
</dbReference>
<evidence type="ECO:0000313" key="9">
    <source>
        <dbReference type="Proteomes" id="UP000215914"/>
    </source>
</evidence>
<proteinExistence type="inferred from homology"/>
<dbReference type="Gramene" id="mRNA:HanXRQr2_Chr04g0146891">
    <property type="protein sequence ID" value="mRNA:HanXRQr2_Chr04g0146891"/>
    <property type="gene ID" value="HanXRQr2_Chr04g0146891"/>
</dbReference>
<keyword evidence="5" id="KW-1015">Disulfide bond</keyword>
<keyword evidence="4" id="KW-0611">Plant defense</keyword>
<evidence type="ECO:0000256" key="6">
    <source>
        <dbReference type="SAM" id="SignalP"/>
    </source>
</evidence>
<evidence type="ECO:0000256" key="3">
    <source>
        <dbReference type="ARBA" id="ARBA00022577"/>
    </source>
</evidence>
<reference evidence="7 9" key="1">
    <citation type="journal article" date="2017" name="Nature">
        <title>The sunflower genome provides insights into oil metabolism, flowering and Asterid evolution.</title>
        <authorList>
            <person name="Badouin H."/>
            <person name="Gouzy J."/>
            <person name="Grassa C.J."/>
            <person name="Murat F."/>
            <person name="Staton S.E."/>
            <person name="Cottret L."/>
            <person name="Lelandais-Briere C."/>
            <person name="Owens G.L."/>
            <person name="Carrere S."/>
            <person name="Mayjonade B."/>
            <person name="Legrand L."/>
            <person name="Gill N."/>
            <person name="Kane N.C."/>
            <person name="Bowers J.E."/>
            <person name="Hubner S."/>
            <person name="Bellec A."/>
            <person name="Berard A."/>
            <person name="Berges H."/>
            <person name="Blanchet N."/>
            <person name="Boniface M.C."/>
            <person name="Brunel D."/>
            <person name="Catrice O."/>
            <person name="Chaidir N."/>
            <person name="Claudel C."/>
            <person name="Donnadieu C."/>
            <person name="Faraut T."/>
            <person name="Fievet G."/>
            <person name="Helmstetter N."/>
            <person name="King M."/>
            <person name="Knapp S.J."/>
            <person name="Lai Z."/>
            <person name="Le Paslier M.C."/>
            <person name="Lippi Y."/>
            <person name="Lorenzon L."/>
            <person name="Mandel J.R."/>
            <person name="Marage G."/>
            <person name="Marchand G."/>
            <person name="Marquand E."/>
            <person name="Bret-Mestries E."/>
            <person name="Morien E."/>
            <person name="Nambeesan S."/>
            <person name="Nguyen T."/>
            <person name="Pegot-Espagnet P."/>
            <person name="Pouilly N."/>
            <person name="Raftis F."/>
            <person name="Sallet E."/>
            <person name="Schiex T."/>
            <person name="Thomas J."/>
            <person name="Vandecasteele C."/>
            <person name="Vares D."/>
            <person name="Vear F."/>
            <person name="Vautrin S."/>
            <person name="Crespi M."/>
            <person name="Mangin B."/>
            <person name="Burke J.M."/>
            <person name="Salse J."/>
            <person name="Munos S."/>
            <person name="Vincourt P."/>
            <person name="Rieseberg L.H."/>
            <person name="Langlade N.B."/>
        </authorList>
    </citation>
    <scope>NUCLEOTIDE SEQUENCE [LARGE SCALE GENOMIC DNA]</scope>
    <source>
        <strain evidence="9">cv. SF193</strain>
        <tissue evidence="7">Leaves</tissue>
    </source>
</reference>
<keyword evidence="8" id="KW-0167">Capsid protein</keyword>
<evidence type="ECO:0000313" key="8">
    <source>
        <dbReference type="EMBL" id="OTG12538.1"/>
    </source>
</evidence>
<evidence type="ECO:0000256" key="5">
    <source>
        <dbReference type="ARBA" id="ARBA00023157"/>
    </source>
</evidence>
<reference evidence="7" key="3">
    <citation type="submission" date="2020-06" db="EMBL/GenBank/DDBJ databases">
        <title>Helianthus annuus Genome sequencing and assembly Release 2.</title>
        <authorList>
            <person name="Gouzy J."/>
            <person name="Langlade N."/>
            <person name="Munos S."/>
        </authorList>
    </citation>
    <scope>NUCLEOTIDE SEQUENCE</scope>
    <source>
        <tissue evidence="7">Leaves</tissue>
    </source>
</reference>
<gene>
    <name evidence="8" type="ORF">HannXRQ_Chr10g0310721</name>
    <name evidence="7" type="ORF">HanXRQr2_Chr04g0146891</name>
</gene>
<evidence type="ECO:0000256" key="2">
    <source>
        <dbReference type="ARBA" id="ARBA00022529"/>
    </source>
</evidence>
<feature type="signal peptide" evidence="6">
    <location>
        <begin position="1"/>
        <end position="19"/>
    </location>
</feature>